<evidence type="ECO:0000256" key="3">
    <source>
        <dbReference type="ARBA" id="ARBA00022840"/>
    </source>
</evidence>
<keyword evidence="7" id="KW-1185">Reference proteome</keyword>
<accession>A0ABX7WUQ6</accession>
<keyword evidence="1" id="KW-0436">Ligase</keyword>
<sequence>MRIWFNKTFSSISSVFHNLRQARIAGGVTVIYTHTNPAASAFLAADEAMVEPAGLVGAAYLDWCLGFCQQHRIDYFWPAKESVLIVQHQADFARVGTQLIAVATPETLALLNHKGDFYRTLPPEVAQAMACIAVTDTAGFDRAVAELSQHYAALCVKPAVSVFGLGFRILDTQRDSITHLLKGVEYEIPLTELRAGMEHTSTFPELLVMEHLSGAEWSVDCAGRNGELLCGIQRKKHPLAGYGQEIDNNADIQGMVERLTAHYGLNGLFNIQFKARADGEPSLLEINPRPAGGFGMACLAGVNLAEVFLQSLVGETVVIPPIRYGLRVGEVSTPVVLPSLV</sequence>
<keyword evidence="2 4" id="KW-0547">Nucleotide-binding</keyword>
<dbReference type="PANTHER" id="PTHR43585:SF2">
    <property type="entry name" value="ATP-GRASP ENZYME FSQD"/>
    <property type="match status" value="1"/>
</dbReference>
<proteinExistence type="predicted"/>
<evidence type="ECO:0000256" key="1">
    <source>
        <dbReference type="ARBA" id="ARBA00022598"/>
    </source>
</evidence>
<dbReference type="InterPro" id="IPR052032">
    <property type="entry name" value="ATP-dep_AA_Ligase"/>
</dbReference>
<dbReference type="InterPro" id="IPR011761">
    <property type="entry name" value="ATP-grasp"/>
</dbReference>
<name>A0ABX7WUQ6_9GAMM</name>
<keyword evidence="3 4" id="KW-0067">ATP-binding</keyword>
<dbReference type="PROSITE" id="PS50975">
    <property type="entry name" value="ATP_GRASP"/>
    <property type="match status" value="1"/>
</dbReference>
<organism evidence="6 7">
    <name type="scientific">Thiothrix litoralis</name>
    <dbReference type="NCBI Taxonomy" id="2891210"/>
    <lineage>
        <taxon>Bacteria</taxon>
        <taxon>Pseudomonadati</taxon>
        <taxon>Pseudomonadota</taxon>
        <taxon>Gammaproteobacteria</taxon>
        <taxon>Thiotrichales</taxon>
        <taxon>Thiotrichaceae</taxon>
        <taxon>Thiothrix</taxon>
    </lineage>
</organism>
<dbReference type="SUPFAM" id="SSF56059">
    <property type="entry name" value="Glutathione synthetase ATP-binding domain-like"/>
    <property type="match status" value="1"/>
</dbReference>
<evidence type="ECO:0000256" key="2">
    <source>
        <dbReference type="ARBA" id="ARBA00022741"/>
    </source>
</evidence>
<evidence type="ECO:0000259" key="5">
    <source>
        <dbReference type="PROSITE" id="PS50975"/>
    </source>
</evidence>
<protein>
    <submittedName>
        <fullName evidence="6">ATP-grasp domain-containing protein</fullName>
    </submittedName>
</protein>
<reference evidence="6 7" key="1">
    <citation type="submission" date="2021-04" db="EMBL/GenBank/DDBJ databases">
        <title>Genomics, taxonomy and metabolism of representatives of sulfur bacteria of the genus Thiothrix: Thiothrix fructosivorans QT, Thiothrix unzii A1T and three new species, Thiothrix subterranea sp. nov., Thiothrix litoralis sp. nov. and 'Candidatus Thiothrix anitrata' sp. nov.</title>
        <authorList>
            <person name="Ravin N.V."/>
            <person name="Smolyakov D."/>
            <person name="Rudenko T.S."/>
            <person name="Mardanov A.V."/>
            <person name="Beletsky A.V."/>
            <person name="Markov N.D."/>
            <person name="Fomenkov A.I."/>
            <person name="Roberts R.J."/>
            <person name="Karnachuk O.V."/>
            <person name="Novikov A."/>
            <person name="Grabovich M.Y."/>
        </authorList>
    </citation>
    <scope>NUCLEOTIDE SEQUENCE [LARGE SCALE GENOMIC DNA]</scope>
    <source>
        <strain evidence="6 7">AS</strain>
    </source>
</reference>
<dbReference type="Proteomes" id="UP000672039">
    <property type="component" value="Chromosome"/>
</dbReference>
<dbReference type="EMBL" id="CP072801">
    <property type="protein sequence ID" value="QTR47011.1"/>
    <property type="molecule type" value="Genomic_DNA"/>
</dbReference>
<dbReference type="RefSeq" id="WP_210223316.1">
    <property type="nucleotide sequence ID" value="NZ_CP072801.1"/>
</dbReference>
<evidence type="ECO:0000313" key="7">
    <source>
        <dbReference type="Proteomes" id="UP000672039"/>
    </source>
</evidence>
<dbReference type="Gene3D" id="3.40.50.20">
    <property type="match status" value="1"/>
</dbReference>
<evidence type="ECO:0000313" key="6">
    <source>
        <dbReference type="EMBL" id="QTR47011.1"/>
    </source>
</evidence>
<evidence type="ECO:0000256" key="4">
    <source>
        <dbReference type="PROSITE-ProRule" id="PRU00409"/>
    </source>
</evidence>
<dbReference type="PANTHER" id="PTHR43585">
    <property type="entry name" value="FUMIPYRROLE BIOSYNTHESIS PROTEIN C"/>
    <property type="match status" value="1"/>
</dbReference>
<dbReference type="Gene3D" id="3.30.470.20">
    <property type="entry name" value="ATP-grasp fold, B domain"/>
    <property type="match status" value="1"/>
</dbReference>
<dbReference type="InterPro" id="IPR011226">
    <property type="entry name" value="ATP-grasp_fam"/>
</dbReference>
<dbReference type="Pfam" id="PF15632">
    <property type="entry name" value="ATPgrasp_Ter"/>
    <property type="match status" value="1"/>
</dbReference>
<dbReference type="PIRSF" id="PIRSF029120">
    <property type="entry name" value="UCP029120"/>
    <property type="match status" value="1"/>
</dbReference>
<feature type="domain" description="ATP-grasp" evidence="5">
    <location>
        <begin position="252"/>
        <end position="313"/>
    </location>
</feature>
<gene>
    <name evidence="6" type="ORF">J9253_03450</name>
</gene>